<keyword evidence="2" id="KW-0479">Metal-binding</keyword>
<evidence type="ECO:0000256" key="4">
    <source>
        <dbReference type="ARBA" id="ARBA00022801"/>
    </source>
</evidence>
<dbReference type="InterPro" id="IPR003607">
    <property type="entry name" value="HD/PDEase_dom"/>
</dbReference>
<dbReference type="NCBIfam" id="TIGR00277">
    <property type="entry name" value="HDIG"/>
    <property type="match status" value="1"/>
</dbReference>
<dbReference type="EMBL" id="JACRSS010000004">
    <property type="protein sequence ID" value="MBC8539050.1"/>
    <property type="molecule type" value="Genomic_DNA"/>
</dbReference>
<gene>
    <name evidence="8" type="primary">yqeK</name>
    <name evidence="8" type="ORF">H8693_08890</name>
</gene>
<dbReference type="InterPro" id="IPR006675">
    <property type="entry name" value="HDIG_dom"/>
</dbReference>
<dbReference type="InterPro" id="IPR006674">
    <property type="entry name" value="HD_domain"/>
</dbReference>
<dbReference type="InterPro" id="IPR005249">
    <property type="entry name" value="YqeK"/>
</dbReference>
<name>A0A926DHK0_9FIRM</name>
<evidence type="ECO:0000256" key="6">
    <source>
        <dbReference type="ARBA" id="ARBA00049417"/>
    </source>
</evidence>
<dbReference type="PANTHER" id="PTHR35795:SF1">
    <property type="entry name" value="BIS(5'-NUCLEOSYL)-TETRAPHOSPHATASE, SYMMETRICAL"/>
    <property type="match status" value="1"/>
</dbReference>
<keyword evidence="4 8" id="KW-0378">Hydrolase</keyword>
<evidence type="ECO:0000313" key="8">
    <source>
        <dbReference type="EMBL" id="MBC8539050.1"/>
    </source>
</evidence>
<protein>
    <recommendedName>
        <fullName evidence="1">bis(5'-nucleosyl)-tetraphosphatase (symmetrical)</fullName>
        <ecNumber evidence="1">3.6.1.41</ecNumber>
    </recommendedName>
</protein>
<dbReference type="SMART" id="SM00471">
    <property type="entry name" value="HDc"/>
    <property type="match status" value="1"/>
</dbReference>
<evidence type="ECO:0000256" key="5">
    <source>
        <dbReference type="ARBA" id="ARBA00023004"/>
    </source>
</evidence>
<evidence type="ECO:0000259" key="7">
    <source>
        <dbReference type="PROSITE" id="PS51831"/>
    </source>
</evidence>
<keyword evidence="3" id="KW-0547">Nucleotide-binding</keyword>
<dbReference type="EC" id="3.6.1.41" evidence="1"/>
<dbReference type="Proteomes" id="UP000617951">
    <property type="component" value="Unassembled WGS sequence"/>
</dbReference>
<dbReference type="InterPro" id="IPR051094">
    <property type="entry name" value="Diverse_Catalytic_Enzymes"/>
</dbReference>
<keyword evidence="5" id="KW-0408">Iron</keyword>
<keyword evidence="9" id="KW-1185">Reference proteome</keyword>
<dbReference type="NCBIfam" id="TIGR00488">
    <property type="entry name" value="bis(5'-nucleosyl)-tetraphosphatase (symmetrical) YqeK"/>
    <property type="match status" value="1"/>
</dbReference>
<dbReference type="GO" id="GO:0008803">
    <property type="term" value="F:bis(5'-nucleosyl)-tetraphosphatase (symmetrical) activity"/>
    <property type="evidence" value="ECO:0007669"/>
    <property type="project" value="UniProtKB-EC"/>
</dbReference>
<dbReference type="Pfam" id="PF01966">
    <property type="entry name" value="HD"/>
    <property type="match status" value="1"/>
</dbReference>
<comment type="catalytic activity">
    <reaction evidence="6">
        <text>P(1),P(4)-bis(5'-adenosyl) tetraphosphate + H2O = 2 ADP + 2 H(+)</text>
        <dbReference type="Rhea" id="RHEA:24252"/>
        <dbReference type="ChEBI" id="CHEBI:15377"/>
        <dbReference type="ChEBI" id="CHEBI:15378"/>
        <dbReference type="ChEBI" id="CHEBI:58141"/>
        <dbReference type="ChEBI" id="CHEBI:456216"/>
        <dbReference type="EC" id="3.6.1.41"/>
    </reaction>
</comment>
<dbReference type="PROSITE" id="PS51831">
    <property type="entry name" value="HD"/>
    <property type="match status" value="1"/>
</dbReference>
<organism evidence="8 9">
    <name type="scientific">Guopingia tenuis</name>
    <dbReference type="NCBI Taxonomy" id="2763656"/>
    <lineage>
        <taxon>Bacteria</taxon>
        <taxon>Bacillati</taxon>
        <taxon>Bacillota</taxon>
        <taxon>Clostridia</taxon>
        <taxon>Christensenellales</taxon>
        <taxon>Christensenellaceae</taxon>
        <taxon>Guopingia</taxon>
    </lineage>
</organism>
<dbReference type="SUPFAM" id="SSF109604">
    <property type="entry name" value="HD-domain/PDEase-like"/>
    <property type="match status" value="1"/>
</dbReference>
<dbReference type="Gene3D" id="1.10.3210.10">
    <property type="entry name" value="Hypothetical protein af1432"/>
    <property type="match status" value="1"/>
</dbReference>
<dbReference type="CDD" id="cd00077">
    <property type="entry name" value="HDc"/>
    <property type="match status" value="1"/>
</dbReference>
<evidence type="ECO:0000256" key="2">
    <source>
        <dbReference type="ARBA" id="ARBA00022723"/>
    </source>
</evidence>
<dbReference type="GO" id="GO:0046872">
    <property type="term" value="F:metal ion binding"/>
    <property type="evidence" value="ECO:0007669"/>
    <property type="project" value="UniProtKB-KW"/>
</dbReference>
<feature type="domain" description="HD" evidence="7">
    <location>
        <begin position="23"/>
        <end position="138"/>
    </location>
</feature>
<accession>A0A926DHK0</accession>
<evidence type="ECO:0000313" key="9">
    <source>
        <dbReference type="Proteomes" id="UP000617951"/>
    </source>
</evidence>
<dbReference type="RefSeq" id="WP_249280675.1">
    <property type="nucleotide sequence ID" value="NZ_JACRSS010000004.1"/>
</dbReference>
<evidence type="ECO:0000256" key="3">
    <source>
        <dbReference type="ARBA" id="ARBA00022741"/>
    </source>
</evidence>
<proteinExistence type="predicted"/>
<dbReference type="AlphaFoldDB" id="A0A926DHK0"/>
<dbReference type="GO" id="GO:0000166">
    <property type="term" value="F:nucleotide binding"/>
    <property type="evidence" value="ECO:0007669"/>
    <property type="project" value="UniProtKB-KW"/>
</dbReference>
<sequence>MCLDEKKRQAYLALIESRLDRKRVQHTLGVEKEAMRLVRRYGGDMEKAQIAALLHDVAKKIKKKEKLNLAQIYNIEIDPVSRQDPGLLHGPLAAEMMRRELGISDPDILNAVRYHTTGRENMSRLEKIIYLADLIEEGRDFPGVEELRELAEEDLDTALLEGMRHVLLYLVENRSPVQLLSIEAYNDLLKKKEK</sequence>
<comment type="caution">
    <text evidence="8">The sequence shown here is derived from an EMBL/GenBank/DDBJ whole genome shotgun (WGS) entry which is preliminary data.</text>
</comment>
<dbReference type="PANTHER" id="PTHR35795">
    <property type="entry name" value="SLR1885 PROTEIN"/>
    <property type="match status" value="1"/>
</dbReference>
<reference evidence="8" key="1">
    <citation type="submission" date="2020-08" db="EMBL/GenBank/DDBJ databases">
        <title>Genome public.</title>
        <authorList>
            <person name="Liu C."/>
            <person name="Sun Q."/>
        </authorList>
    </citation>
    <scope>NUCLEOTIDE SEQUENCE</scope>
    <source>
        <strain evidence="8">NSJ-63</strain>
    </source>
</reference>
<evidence type="ECO:0000256" key="1">
    <source>
        <dbReference type="ARBA" id="ARBA00012506"/>
    </source>
</evidence>